<evidence type="ECO:0008006" key="3">
    <source>
        <dbReference type="Google" id="ProtNLM"/>
    </source>
</evidence>
<dbReference type="InterPro" id="IPR011032">
    <property type="entry name" value="GroES-like_sf"/>
</dbReference>
<accession>A0A4R2IWJ6</accession>
<dbReference type="SUPFAM" id="SSF50129">
    <property type="entry name" value="GroES-like"/>
    <property type="match status" value="1"/>
</dbReference>
<organism evidence="1 2">
    <name type="scientific">Kribbella antiqua</name>
    <dbReference type="NCBI Taxonomy" id="2512217"/>
    <lineage>
        <taxon>Bacteria</taxon>
        <taxon>Bacillati</taxon>
        <taxon>Actinomycetota</taxon>
        <taxon>Actinomycetes</taxon>
        <taxon>Propionibacteriales</taxon>
        <taxon>Kribbellaceae</taxon>
        <taxon>Kribbella</taxon>
    </lineage>
</organism>
<dbReference type="Proteomes" id="UP000295573">
    <property type="component" value="Unassembled WGS sequence"/>
</dbReference>
<sequence>MRAMTVRIGKADSAAVGEVPEPPATDGSVLVEGLLTGICGTDIELVSGHFGSGRPGHGPVGDRA</sequence>
<proteinExistence type="predicted"/>
<evidence type="ECO:0000313" key="2">
    <source>
        <dbReference type="Proteomes" id="UP000295573"/>
    </source>
</evidence>
<name>A0A4R2IWJ6_9ACTN</name>
<dbReference type="Gene3D" id="3.90.180.10">
    <property type="entry name" value="Medium-chain alcohol dehydrogenases, catalytic domain"/>
    <property type="match status" value="1"/>
</dbReference>
<dbReference type="AlphaFoldDB" id="A0A4R2IWJ6"/>
<evidence type="ECO:0000313" key="1">
    <source>
        <dbReference type="EMBL" id="TCO47225.1"/>
    </source>
</evidence>
<keyword evidence="2" id="KW-1185">Reference proteome</keyword>
<dbReference type="EMBL" id="SLWR01000006">
    <property type="protein sequence ID" value="TCO47225.1"/>
    <property type="molecule type" value="Genomic_DNA"/>
</dbReference>
<gene>
    <name evidence="1" type="ORF">EV646_106466</name>
</gene>
<comment type="caution">
    <text evidence="1">The sequence shown here is derived from an EMBL/GenBank/DDBJ whole genome shotgun (WGS) entry which is preliminary data.</text>
</comment>
<protein>
    <recommendedName>
        <fullName evidence="3">Alcohol dehydrogenase-like protein</fullName>
    </recommendedName>
</protein>
<reference evidence="1 2" key="1">
    <citation type="journal article" date="2015" name="Stand. Genomic Sci.">
        <title>Genomic Encyclopedia of Bacterial and Archaeal Type Strains, Phase III: the genomes of soil and plant-associated and newly described type strains.</title>
        <authorList>
            <person name="Whitman W.B."/>
            <person name="Woyke T."/>
            <person name="Klenk H.P."/>
            <person name="Zhou Y."/>
            <person name="Lilburn T.G."/>
            <person name="Beck B.J."/>
            <person name="De Vos P."/>
            <person name="Vandamme P."/>
            <person name="Eisen J.A."/>
            <person name="Garrity G."/>
            <person name="Hugenholtz P."/>
            <person name="Kyrpides N.C."/>
        </authorList>
    </citation>
    <scope>NUCLEOTIDE SEQUENCE [LARGE SCALE GENOMIC DNA]</scope>
    <source>
        <strain evidence="1 2">VKM Ac-2541</strain>
    </source>
</reference>